<sequence>MDFKSRSQLLHDFNRQCFLLESLKKNISESSHYYCEWFSCFIMNDTYSMNVDQQRQDYEQLVKEWTSCVERDIHIFGAVLKELDKLIESLQSMTNNDDKNKCCEIFINHLVDICCKTDSIFQLLQSGLAHVKNKSFIDAFKTKFIDKISKDMKADDLKRFDLYQNQLRQLFEIGNNDEQNNQLVIDLIERALTNVSISENDILEYAILKPDRSTLIYHILSHNCYKKLSIFEIVIKQMDTLWTQWDQQGIYASHIMAWKKQTDEQRSVANQLWSAVKNKVGTFEEMLMKADTDLENKKSICEKTEVCIKAYCKKASDNQKIIGEIHITKDELRKTKVQSVQIPQSIQQIHSYVDLLVPYTKCEIWKDFLQKNQDKMILPSKTQISCHSILFKSDELFNTFVSEIITICSNWKSRSISQLQEIFPNMHSDLDPLKQKLNTDIINFFTLLFQYKKSSK</sequence>
<protein>
    <submittedName>
        <fullName evidence="1">Uncharacterized protein</fullName>
    </submittedName>
</protein>
<comment type="caution">
    <text evidence="1">The sequence shown here is derived from an EMBL/GenBank/DDBJ whole genome shotgun (WGS) entry which is preliminary data.</text>
</comment>
<evidence type="ECO:0000313" key="1">
    <source>
        <dbReference type="EMBL" id="CAF1668622.1"/>
    </source>
</evidence>
<accession>A0A816G092</accession>
<dbReference type="EMBL" id="CAJNOR010012589">
    <property type="protein sequence ID" value="CAF1668622.1"/>
    <property type="molecule type" value="Genomic_DNA"/>
</dbReference>
<dbReference type="AlphaFoldDB" id="A0A816G092"/>
<organism evidence="1 2">
    <name type="scientific">Adineta ricciae</name>
    <name type="common">Rotifer</name>
    <dbReference type="NCBI Taxonomy" id="249248"/>
    <lineage>
        <taxon>Eukaryota</taxon>
        <taxon>Metazoa</taxon>
        <taxon>Spiralia</taxon>
        <taxon>Gnathifera</taxon>
        <taxon>Rotifera</taxon>
        <taxon>Eurotatoria</taxon>
        <taxon>Bdelloidea</taxon>
        <taxon>Adinetida</taxon>
        <taxon>Adinetidae</taxon>
        <taxon>Adineta</taxon>
    </lineage>
</organism>
<name>A0A816G092_ADIRI</name>
<gene>
    <name evidence="1" type="ORF">XAT740_LOCUS58245</name>
</gene>
<feature type="non-terminal residue" evidence="1">
    <location>
        <position position="1"/>
    </location>
</feature>
<evidence type="ECO:0000313" key="2">
    <source>
        <dbReference type="Proteomes" id="UP000663828"/>
    </source>
</evidence>
<keyword evidence="2" id="KW-1185">Reference proteome</keyword>
<proteinExistence type="predicted"/>
<reference evidence="1" key="1">
    <citation type="submission" date="2021-02" db="EMBL/GenBank/DDBJ databases">
        <authorList>
            <person name="Nowell W R."/>
        </authorList>
    </citation>
    <scope>NUCLEOTIDE SEQUENCE</scope>
</reference>
<dbReference type="Proteomes" id="UP000663828">
    <property type="component" value="Unassembled WGS sequence"/>
</dbReference>